<feature type="domain" description="ABC transporter" evidence="4">
    <location>
        <begin position="4"/>
        <end position="242"/>
    </location>
</feature>
<evidence type="ECO:0000259" key="4">
    <source>
        <dbReference type="PROSITE" id="PS50893"/>
    </source>
</evidence>
<dbReference type="Pfam" id="PF00005">
    <property type="entry name" value="ABC_tran"/>
    <property type="match status" value="1"/>
</dbReference>
<dbReference type="SMART" id="SM00382">
    <property type="entry name" value="AAA"/>
    <property type="match status" value="1"/>
</dbReference>
<dbReference type="GO" id="GO:0005524">
    <property type="term" value="F:ATP binding"/>
    <property type="evidence" value="ECO:0007669"/>
    <property type="project" value="UniProtKB-KW"/>
</dbReference>
<dbReference type="AlphaFoldDB" id="A0A0R1ZM64"/>
<dbReference type="RefSeq" id="WP_057906470.1">
    <property type="nucleotide sequence ID" value="NZ_AYYZ01000016.1"/>
</dbReference>
<dbReference type="EMBL" id="AYYZ01000016">
    <property type="protein sequence ID" value="KRM52630.1"/>
    <property type="molecule type" value="Genomic_DNA"/>
</dbReference>
<dbReference type="InterPro" id="IPR003593">
    <property type="entry name" value="AAA+_ATPase"/>
</dbReference>
<keyword evidence="1" id="KW-0547">Nucleotide-binding</keyword>
<evidence type="ECO:0000256" key="2">
    <source>
        <dbReference type="ARBA" id="ARBA00022840"/>
    </source>
</evidence>
<evidence type="ECO:0000313" key="6">
    <source>
        <dbReference type="Proteomes" id="UP000051291"/>
    </source>
</evidence>
<keyword evidence="3" id="KW-1133">Transmembrane helix</keyword>
<keyword evidence="2 5" id="KW-0067">ATP-binding</keyword>
<evidence type="ECO:0000256" key="3">
    <source>
        <dbReference type="SAM" id="Phobius"/>
    </source>
</evidence>
<dbReference type="STRING" id="1423820.FC64_GL000326"/>
<evidence type="ECO:0000256" key="1">
    <source>
        <dbReference type="ARBA" id="ARBA00022741"/>
    </source>
</evidence>
<dbReference type="PANTHER" id="PTHR46743:SF2">
    <property type="entry name" value="TEICHOIC ACIDS EXPORT ATP-BINDING PROTEIN TAGH"/>
    <property type="match status" value="1"/>
</dbReference>
<sequence>MGKLQIKYITKEMPLITDKKAKDKKAKNKKNDDRHLWLLRGVNLDINDGEAVGIVGANGSGKSILMRIIAGLDEQTTGFITTHSRITYAGTNGILDPELTGLENIRKAIAKSEIDDFKGDHITNAILNFTELGEWLYCPVKAYSTAQYARLSMGIAMHLEPDLVLLDNVFGILDQPFYLKASNKVQELKDKGVSFIIADSKSIVIEGFCERALWLQYGEVQDFGPTQSVVQQYNYSLDWYNALSRPEKNDFIAKKQQEQMEFNIDSVYEEFKIEQFRHGYTRKDEPRMRKAFFVEKGIDPVYQDQVNKGQSQKKKKRKWPKVVLMLILLIALLLGAGYFLATNKRHVRKQNKQAAVEYILPTKNACNYQQIINRKI</sequence>
<evidence type="ECO:0000313" key="5">
    <source>
        <dbReference type="EMBL" id="KRM52630.1"/>
    </source>
</evidence>
<protein>
    <submittedName>
        <fullName evidence="5">Teichoic acid translocation ATP-binding protein</fullName>
    </submittedName>
</protein>
<keyword evidence="6" id="KW-1185">Reference proteome</keyword>
<gene>
    <name evidence="5" type="ORF">FC64_GL000326</name>
</gene>
<name>A0A0R1ZM64_9LACO</name>
<organism evidence="5 6">
    <name type="scientific">Ligilactobacillus araffinosus DSM 20653</name>
    <dbReference type="NCBI Taxonomy" id="1423820"/>
    <lineage>
        <taxon>Bacteria</taxon>
        <taxon>Bacillati</taxon>
        <taxon>Bacillota</taxon>
        <taxon>Bacilli</taxon>
        <taxon>Lactobacillales</taxon>
        <taxon>Lactobacillaceae</taxon>
        <taxon>Ligilactobacillus</taxon>
    </lineage>
</organism>
<dbReference type="PROSITE" id="PS50893">
    <property type="entry name" value="ABC_TRANSPORTER_2"/>
    <property type="match status" value="1"/>
</dbReference>
<dbReference type="Proteomes" id="UP000051291">
    <property type="component" value="Unassembled WGS sequence"/>
</dbReference>
<dbReference type="SUPFAM" id="SSF52540">
    <property type="entry name" value="P-loop containing nucleoside triphosphate hydrolases"/>
    <property type="match status" value="1"/>
</dbReference>
<accession>A0A0R1ZM64</accession>
<dbReference type="InterPro" id="IPR050683">
    <property type="entry name" value="Bact_Polysacc_Export_ATP-bd"/>
</dbReference>
<comment type="caution">
    <text evidence="5">The sequence shown here is derived from an EMBL/GenBank/DDBJ whole genome shotgun (WGS) entry which is preliminary data.</text>
</comment>
<keyword evidence="3" id="KW-0812">Transmembrane</keyword>
<dbReference type="PANTHER" id="PTHR46743">
    <property type="entry name" value="TEICHOIC ACIDS EXPORT ATP-BINDING PROTEIN TAGH"/>
    <property type="match status" value="1"/>
</dbReference>
<proteinExistence type="predicted"/>
<dbReference type="Gene3D" id="3.40.50.300">
    <property type="entry name" value="P-loop containing nucleotide triphosphate hydrolases"/>
    <property type="match status" value="1"/>
</dbReference>
<dbReference type="GO" id="GO:0016887">
    <property type="term" value="F:ATP hydrolysis activity"/>
    <property type="evidence" value="ECO:0007669"/>
    <property type="project" value="InterPro"/>
</dbReference>
<keyword evidence="3" id="KW-0472">Membrane</keyword>
<dbReference type="InterPro" id="IPR027417">
    <property type="entry name" value="P-loop_NTPase"/>
</dbReference>
<feature type="transmembrane region" description="Helical" evidence="3">
    <location>
        <begin position="322"/>
        <end position="341"/>
    </location>
</feature>
<dbReference type="PATRIC" id="fig|1423820.4.peg.326"/>
<dbReference type="InterPro" id="IPR003439">
    <property type="entry name" value="ABC_transporter-like_ATP-bd"/>
</dbReference>
<reference evidence="5 6" key="1">
    <citation type="journal article" date="2015" name="Genome Announc.">
        <title>Expanding the biotechnology potential of lactobacilli through comparative genomics of 213 strains and associated genera.</title>
        <authorList>
            <person name="Sun Z."/>
            <person name="Harris H.M."/>
            <person name="McCann A."/>
            <person name="Guo C."/>
            <person name="Argimon S."/>
            <person name="Zhang W."/>
            <person name="Yang X."/>
            <person name="Jeffery I.B."/>
            <person name="Cooney J.C."/>
            <person name="Kagawa T.F."/>
            <person name="Liu W."/>
            <person name="Song Y."/>
            <person name="Salvetti E."/>
            <person name="Wrobel A."/>
            <person name="Rasinkangas P."/>
            <person name="Parkhill J."/>
            <person name="Rea M.C."/>
            <person name="O'Sullivan O."/>
            <person name="Ritari J."/>
            <person name="Douillard F.P."/>
            <person name="Paul Ross R."/>
            <person name="Yang R."/>
            <person name="Briner A.E."/>
            <person name="Felis G.E."/>
            <person name="de Vos W.M."/>
            <person name="Barrangou R."/>
            <person name="Klaenhammer T.R."/>
            <person name="Caufield P.W."/>
            <person name="Cui Y."/>
            <person name="Zhang H."/>
            <person name="O'Toole P.W."/>
        </authorList>
    </citation>
    <scope>NUCLEOTIDE SEQUENCE [LARGE SCALE GENOMIC DNA]</scope>
    <source>
        <strain evidence="5 6">DSM 20653</strain>
    </source>
</reference>